<dbReference type="FunFam" id="3.40.50.720:FF:000084">
    <property type="entry name" value="Short-chain dehydrogenase reductase"/>
    <property type="match status" value="1"/>
</dbReference>
<keyword evidence="3" id="KW-1185">Reference proteome</keyword>
<accession>A0AAU9CJK7</accession>
<dbReference type="Proteomes" id="UP001348817">
    <property type="component" value="Chromosome"/>
</dbReference>
<proteinExistence type="inferred from homology"/>
<dbReference type="InterPro" id="IPR020904">
    <property type="entry name" value="Sc_DH/Rdtase_CS"/>
</dbReference>
<name>A0AAU9CJK7_9BACT</name>
<dbReference type="InterPro" id="IPR036291">
    <property type="entry name" value="NAD(P)-bd_dom_sf"/>
</dbReference>
<dbReference type="EMBL" id="AP025314">
    <property type="protein sequence ID" value="BDD10318.1"/>
    <property type="molecule type" value="Genomic_DNA"/>
</dbReference>
<organism evidence="2 3">
    <name type="scientific">Fulvitalea axinellae</name>
    <dbReference type="NCBI Taxonomy" id="1182444"/>
    <lineage>
        <taxon>Bacteria</taxon>
        <taxon>Pseudomonadati</taxon>
        <taxon>Bacteroidota</taxon>
        <taxon>Cytophagia</taxon>
        <taxon>Cytophagales</taxon>
        <taxon>Persicobacteraceae</taxon>
        <taxon>Fulvitalea</taxon>
    </lineage>
</organism>
<dbReference type="Pfam" id="PF13561">
    <property type="entry name" value="adh_short_C2"/>
    <property type="match status" value="1"/>
</dbReference>
<reference evidence="2 3" key="1">
    <citation type="submission" date="2021-12" db="EMBL/GenBank/DDBJ databases">
        <title>Genome sequencing of bacteria with rrn-lacking chromosome and rrn-plasmid.</title>
        <authorList>
            <person name="Anda M."/>
            <person name="Iwasaki W."/>
        </authorList>
    </citation>
    <scope>NUCLEOTIDE SEQUENCE [LARGE SCALE GENOMIC DNA]</scope>
    <source>
        <strain evidence="2 3">DSM 100852</strain>
    </source>
</reference>
<sequence>MKSLAVIITGGSGGIGRETAIAFAKKNHKVLITGRNEERLKQVADTNPNIHYMVADSADTSSAEAIVGEAVALWGKIDVLVNNVGAGLTSKIEDITAEGVSNVFSVNIVGTSLLTKYSIPYLKKSKGAIINISSAVTSMAIPGISHYGASKAAIDYLTKSWAVELAPDIRVNAIAPGSTESGALTGMMGLSEEQAKVAVEKEAEMTPMGRRGVPSDISGWIVWLADPEAAWATGQVIAVDGGFGL</sequence>
<protein>
    <submittedName>
        <fullName evidence="2">Ketoreductase</fullName>
    </submittedName>
</protein>
<dbReference type="InterPro" id="IPR002347">
    <property type="entry name" value="SDR_fam"/>
</dbReference>
<evidence type="ECO:0000256" key="1">
    <source>
        <dbReference type="ARBA" id="ARBA00006484"/>
    </source>
</evidence>
<dbReference type="PANTHER" id="PTHR43975">
    <property type="entry name" value="ZGC:101858"/>
    <property type="match status" value="1"/>
</dbReference>
<evidence type="ECO:0000313" key="2">
    <source>
        <dbReference type="EMBL" id="BDD10318.1"/>
    </source>
</evidence>
<comment type="similarity">
    <text evidence="1">Belongs to the short-chain dehydrogenases/reductases (SDR) family.</text>
</comment>
<gene>
    <name evidence="2" type="ORF">FUAX_27500</name>
</gene>
<dbReference type="KEGG" id="fax:FUAX_27500"/>
<dbReference type="Gene3D" id="3.40.50.720">
    <property type="entry name" value="NAD(P)-binding Rossmann-like Domain"/>
    <property type="match status" value="1"/>
</dbReference>
<dbReference type="PANTHER" id="PTHR43975:SF2">
    <property type="entry name" value="EG:BACR7A4.14 PROTEIN-RELATED"/>
    <property type="match status" value="1"/>
</dbReference>
<dbReference type="PRINTS" id="PR00081">
    <property type="entry name" value="GDHRDH"/>
</dbReference>
<dbReference type="PROSITE" id="PS00061">
    <property type="entry name" value="ADH_SHORT"/>
    <property type="match status" value="1"/>
</dbReference>
<dbReference type="PRINTS" id="PR00080">
    <property type="entry name" value="SDRFAMILY"/>
</dbReference>
<dbReference type="RefSeq" id="WP_338391884.1">
    <property type="nucleotide sequence ID" value="NZ_AP025314.1"/>
</dbReference>
<dbReference type="AlphaFoldDB" id="A0AAU9CJK7"/>
<evidence type="ECO:0000313" key="3">
    <source>
        <dbReference type="Proteomes" id="UP001348817"/>
    </source>
</evidence>
<dbReference type="CDD" id="cd05233">
    <property type="entry name" value="SDR_c"/>
    <property type="match status" value="1"/>
</dbReference>
<dbReference type="SUPFAM" id="SSF51735">
    <property type="entry name" value="NAD(P)-binding Rossmann-fold domains"/>
    <property type="match status" value="1"/>
</dbReference>